<feature type="transmembrane region" description="Helical" evidence="1">
    <location>
        <begin position="108"/>
        <end position="128"/>
    </location>
</feature>
<feature type="transmembrane region" description="Helical" evidence="1">
    <location>
        <begin position="20"/>
        <end position="44"/>
    </location>
</feature>
<sequence length="174" mass="18142">MTVSYPDALAASRTLLRTLVVLNLLLGVLILALLIAGLIAESAVMGALGVRRHDGSEAMILGMRLIMGIGIASVPLAHVVLTRLLAIVDTVRAGTPFVAGNGARLQTIAWALLGLELLHLAVGAVAAGASSKAQALDMDWNLSVAGWLAVVLLFVLARVFDEGARMREDLEGTV</sequence>
<keyword evidence="1" id="KW-1133">Transmembrane helix</keyword>
<keyword evidence="1" id="KW-0812">Transmembrane</keyword>
<accession>A0A6J4TGH1</accession>
<dbReference type="EMBL" id="CADCWD010000013">
    <property type="protein sequence ID" value="CAA9521940.1"/>
    <property type="molecule type" value="Genomic_DNA"/>
</dbReference>
<evidence type="ECO:0000313" key="2">
    <source>
        <dbReference type="EMBL" id="CAA9521940.1"/>
    </source>
</evidence>
<proteinExistence type="predicted"/>
<protein>
    <recommendedName>
        <fullName evidence="3">DUF2975 domain-containing protein</fullName>
    </recommendedName>
</protein>
<name>A0A6J4TGH1_9SPHN</name>
<evidence type="ECO:0000256" key="1">
    <source>
        <dbReference type="SAM" id="Phobius"/>
    </source>
</evidence>
<gene>
    <name evidence="2" type="ORF">AVDCRST_MAG23-253</name>
</gene>
<reference evidence="2" key="1">
    <citation type="submission" date="2020-02" db="EMBL/GenBank/DDBJ databases">
        <authorList>
            <person name="Meier V. D."/>
        </authorList>
    </citation>
    <scope>NUCLEOTIDE SEQUENCE</scope>
    <source>
        <strain evidence="2">AVDCRST_MAG23</strain>
    </source>
</reference>
<dbReference type="Pfam" id="PF11188">
    <property type="entry name" value="DUF2975"/>
    <property type="match status" value="1"/>
</dbReference>
<feature type="transmembrane region" description="Helical" evidence="1">
    <location>
        <begin position="65"/>
        <end position="88"/>
    </location>
</feature>
<dbReference type="AlphaFoldDB" id="A0A6J4TGH1"/>
<dbReference type="InterPro" id="IPR021354">
    <property type="entry name" value="DUF2975"/>
</dbReference>
<feature type="transmembrane region" description="Helical" evidence="1">
    <location>
        <begin position="140"/>
        <end position="160"/>
    </location>
</feature>
<keyword evidence="1" id="KW-0472">Membrane</keyword>
<organism evidence="2">
    <name type="scientific">uncultured Sphingosinicella sp</name>
    <dbReference type="NCBI Taxonomy" id="478748"/>
    <lineage>
        <taxon>Bacteria</taxon>
        <taxon>Pseudomonadati</taxon>
        <taxon>Pseudomonadota</taxon>
        <taxon>Alphaproteobacteria</taxon>
        <taxon>Sphingomonadales</taxon>
        <taxon>Sphingosinicellaceae</taxon>
        <taxon>Sphingosinicella</taxon>
        <taxon>environmental samples</taxon>
    </lineage>
</organism>
<evidence type="ECO:0008006" key="3">
    <source>
        <dbReference type="Google" id="ProtNLM"/>
    </source>
</evidence>